<feature type="compositionally biased region" description="Basic and acidic residues" evidence="1">
    <location>
        <begin position="141"/>
        <end position="159"/>
    </location>
</feature>
<organism evidence="3 4">
    <name type="scientific">Litomosoides sigmodontis</name>
    <name type="common">Filarial nematode worm</name>
    <dbReference type="NCBI Taxonomy" id="42156"/>
    <lineage>
        <taxon>Eukaryota</taxon>
        <taxon>Metazoa</taxon>
        <taxon>Ecdysozoa</taxon>
        <taxon>Nematoda</taxon>
        <taxon>Chromadorea</taxon>
        <taxon>Rhabditida</taxon>
        <taxon>Spirurina</taxon>
        <taxon>Spiruromorpha</taxon>
        <taxon>Filarioidea</taxon>
        <taxon>Onchocercidae</taxon>
        <taxon>Litomosoides</taxon>
    </lineage>
</organism>
<dbReference type="InterPro" id="IPR050588">
    <property type="entry name" value="WNK_Ser-Thr_kinase"/>
</dbReference>
<evidence type="ECO:0000256" key="2">
    <source>
        <dbReference type="SAM" id="SignalP"/>
    </source>
</evidence>
<sequence length="228" mass="25787">MFHHEILFTIFVTLIYWSCHQDLGGISNWLSGEERSRLEAVQRDWRLSRPAKPYSPWSRYRQPSVDKSSKSSGIATRSSAITDEQNSAGRNRIPAISSLSTQSDLQGNEKVHETVTESDEKKKPEENTAVISEAVAPLPPRENEKNDELARAEEKQREIVDDDVDAEEEKPIDKSPDGRFLKFDEELGRGSFKTVYRGLDTETGVAVAWCELQESKLNKAGLHLETII</sequence>
<keyword evidence="2" id="KW-0732">Signal</keyword>
<dbReference type="AlphaFoldDB" id="A0A3P6TR89"/>
<dbReference type="EMBL" id="UYRX01001036">
    <property type="protein sequence ID" value="VDK87827.1"/>
    <property type="molecule type" value="Genomic_DNA"/>
</dbReference>
<dbReference type="STRING" id="42156.A0A3P6TR89"/>
<evidence type="ECO:0000256" key="1">
    <source>
        <dbReference type="SAM" id="MobiDB-lite"/>
    </source>
</evidence>
<feature type="region of interest" description="Disordered" evidence="1">
    <location>
        <begin position="56"/>
        <end position="177"/>
    </location>
</feature>
<reference evidence="3 4" key="1">
    <citation type="submission" date="2018-08" db="EMBL/GenBank/DDBJ databases">
        <authorList>
            <person name="Laetsch R D."/>
            <person name="Stevens L."/>
            <person name="Kumar S."/>
            <person name="Blaxter L. M."/>
        </authorList>
    </citation>
    <scope>NUCLEOTIDE SEQUENCE [LARGE SCALE GENOMIC DNA]</scope>
</reference>
<protein>
    <recommendedName>
        <fullName evidence="5">Protein kinase domain-containing protein</fullName>
    </recommendedName>
</protein>
<feature type="chain" id="PRO_5018252672" description="Protein kinase domain-containing protein" evidence="2">
    <location>
        <begin position="22"/>
        <end position="228"/>
    </location>
</feature>
<dbReference type="PANTHER" id="PTHR13902">
    <property type="entry name" value="SERINE/THREONINE-PROTEIN KINASE WNK WITH NO LYSINE -RELATED"/>
    <property type="match status" value="1"/>
</dbReference>
<dbReference type="OrthoDB" id="4062651at2759"/>
<evidence type="ECO:0000313" key="4">
    <source>
        <dbReference type="Proteomes" id="UP000277928"/>
    </source>
</evidence>
<keyword evidence="4" id="KW-1185">Reference proteome</keyword>
<feature type="compositionally biased region" description="Basic and acidic residues" evidence="1">
    <location>
        <begin position="107"/>
        <end position="126"/>
    </location>
</feature>
<dbReference type="Proteomes" id="UP000277928">
    <property type="component" value="Unassembled WGS sequence"/>
</dbReference>
<feature type="compositionally biased region" description="Polar residues" evidence="1">
    <location>
        <begin position="97"/>
        <end position="106"/>
    </location>
</feature>
<gene>
    <name evidence="3" type="ORF">NLS_LOCUS8357</name>
</gene>
<evidence type="ECO:0008006" key="5">
    <source>
        <dbReference type="Google" id="ProtNLM"/>
    </source>
</evidence>
<feature type="compositionally biased region" description="Polar residues" evidence="1">
    <location>
        <begin position="70"/>
        <end position="89"/>
    </location>
</feature>
<feature type="signal peptide" evidence="2">
    <location>
        <begin position="1"/>
        <end position="21"/>
    </location>
</feature>
<dbReference type="Gene3D" id="3.30.200.20">
    <property type="entry name" value="Phosphorylase Kinase, domain 1"/>
    <property type="match status" value="1"/>
</dbReference>
<name>A0A3P6TR89_LITSI</name>
<accession>A0A3P6TR89</accession>
<evidence type="ECO:0000313" key="3">
    <source>
        <dbReference type="EMBL" id="VDK87827.1"/>
    </source>
</evidence>
<proteinExistence type="predicted"/>